<dbReference type="InterPro" id="IPR027417">
    <property type="entry name" value="P-loop_NTPase"/>
</dbReference>
<dbReference type="InterPro" id="IPR046462">
    <property type="entry name" value="TerL_nuclease"/>
</dbReference>
<dbReference type="InterPro" id="IPR046461">
    <property type="entry name" value="TerL_ATPase"/>
</dbReference>
<evidence type="ECO:0000313" key="3">
    <source>
        <dbReference type="EMBL" id="QGG51601.1"/>
    </source>
</evidence>
<sequence>MTTISTTSKPTEILAWYEKWKVEQIEKGNILLKPSETLLTTWYAEQVVAGNIVAPKKVILACKRHLNDLKRQGTDDFPYIFSEVRGHRPIRFIEKYCKPSKGDYDKLVLQPWQHFAIGSMYGWVHRETGYRRFREGLEFVGRKNGKTTQISGLADYAVCKDDEQGSRVYILANTKQQAGELFDEARAMVQASPALRKRLRENQKGIFHDKSKSKIESRASDSKKLDGLNTHLGIFDEIHEFKDFKLINVIKRSWSARKQPLVLYITTAGYELDGPLVEYYEIGTDVLNGVLQQDRKFYLLYELDHEDEIENPAMWIKANPNIGVSLDLPQLVEDFNSDRNTPAEYADWVTKQFNIFAKTDGQSFITYKTLKKNDKQFDLTKLQHTECIGGFDLSSTEDFTSACLEFPIYETGEVVVLSHSWIPEHKVNEDNEKIPYREYEKMGLLTICETDYIDYQLVFDWFVEQRKLYNISMITYDRANAFKLVKALENEGFNMQVVIQGPLTLSPALKDLKEIFLDGNVIYNNNRLLRWYINNVKIKVDDKKNWMATKQGRYRKIDGFAAMLNAHTEVMKLLSESKRTGNVGFISINDL</sequence>
<accession>A0ABX6DAU1</accession>
<feature type="domain" description="Terminase large subunit-like endonuclease" evidence="2">
    <location>
        <begin position="294"/>
        <end position="570"/>
    </location>
</feature>
<dbReference type="PANTHER" id="PTHR41287:SF1">
    <property type="entry name" value="PROTEIN YMFN"/>
    <property type="match status" value="1"/>
</dbReference>
<dbReference type="RefSeq" id="WP_369595758.1">
    <property type="nucleotide sequence ID" value="NZ_CP045835.1"/>
</dbReference>
<dbReference type="Pfam" id="PF03354">
    <property type="entry name" value="TerL_ATPase"/>
    <property type="match status" value="1"/>
</dbReference>
<dbReference type="PANTHER" id="PTHR41287">
    <property type="match status" value="1"/>
</dbReference>
<evidence type="ECO:0000259" key="1">
    <source>
        <dbReference type="Pfam" id="PF03354"/>
    </source>
</evidence>
<feature type="domain" description="Terminase large subunit-like ATPase" evidence="1">
    <location>
        <begin position="111"/>
        <end position="280"/>
    </location>
</feature>
<gene>
    <name evidence="3" type="ORF">GDS87_11850</name>
</gene>
<keyword evidence="4" id="KW-1185">Reference proteome</keyword>
<dbReference type="Pfam" id="PF20441">
    <property type="entry name" value="TerL_nuclease"/>
    <property type="match status" value="1"/>
</dbReference>
<organism evidence="3 4">
    <name type="scientific">Lysinibacillus pakistanensis</name>
    <dbReference type="NCBI Taxonomy" id="759811"/>
    <lineage>
        <taxon>Bacteria</taxon>
        <taxon>Bacillati</taxon>
        <taxon>Bacillota</taxon>
        <taxon>Bacilli</taxon>
        <taxon>Bacillales</taxon>
        <taxon>Bacillaceae</taxon>
        <taxon>Lysinibacillus</taxon>
    </lineage>
</organism>
<proteinExistence type="predicted"/>
<evidence type="ECO:0000259" key="2">
    <source>
        <dbReference type="Pfam" id="PF20441"/>
    </source>
</evidence>
<dbReference type="Proteomes" id="UP000373269">
    <property type="component" value="Chromosome"/>
</dbReference>
<reference evidence="3 4" key="1">
    <citation type="submission" date="2019-11" db="EMBL/GenBank/DDBJ databases">
        <title>Whole Genome Sequencing and Comparative Genomic Analyses of Lysinibacillus pakistanensis LZH-9, a Halotolerant Strain with Excellent COD Removal Capability.</title>
        <authorList>
            <person name="Zhou H."/>
        </authorList>
    </citation>
    <scope>NUCLEOTIDE SEQUENCE [LARGE SCALE GENOMIC DNA]</scope>
    <source>
        <strain evidence="3 4">LZH-9</strain>
    </source>
</reference>
<dbReference type="Gene3D" id="3.40.50.300">
    <property type="entry name" value="P-loop containing nucleotide triphosphate hydrolases"/>
    <property type="match status" value="1"/>
</dbReference>
<name>A0ABX6DAU1_9BACI</name>
<evidence type="ECO:0000313" key="4">
    <source>
        <dbReference type="Proteomes" id="UP000373269"/>
    </source>
</evidence>
<protein>
    <submittedName>
        <fullName evidence="3">Terminase large subunit</fullName>
    </submittedName>
</protein>
<dbReference type="EMBL" id="CP045835">
    <property type="protein sequence ID" value="QGG51601.1"/>
    <property type="molecule type" value="Genomic_DNA"/>
</dbReference>
<dbReference type="InterPro" id="IPR005021">
    <property type="entry name" value="Terminase_largesu-like"/>
</dbReference>